<feature type="repeat" description="PPR" evidence="8">
    <location>
        <begin position="203"/>
        <end position="237"/>
    </location>
</feature>
<dbReference type="Gene3D" id="1.25.40.10">
    <property type="entry name" value="Tetratricopeptide repeat domain"/>
    <property type="match status" value="2"/>
</dbReference>
<feature type="repeat" description="PPR" evidence="8">
    <location>
        <begin position="168"/>
        <end position="202"/>
    </location>
</feature>
<dbReference type="Pfam" id="PF13041">
    <property type="entry name" value="PPR_2"/>
    <property type="match status" value="1"/>
</dbReference>
<feature type="compositionally biased region" description="Basic residues" evidence="9">
    <location>
        <begin position="1"/>
        <end position="11"/>
    </location>
</feature>
<dbReference type="InterPro" id="IPR050667">
    <property type="entry name" value="PPR-containing_protein"/>
</dbReference>
<dbReference type="PROSITE" id="PS51375">
    <property type="entry name" value="PPR"/>
    <property type="match status" value="3"/>
</dbReference>
<evidence type="ECO:0000256" key="8">
    <source>
        <dbReference type="PROSITE-ProRule" id="PRU00708"/>
    </source>
</evidence>
<evidence type="ECO:0000256" key="1">
    <source>
        <dbReference type="ARBA" id="ARBA00000142"/>
    </source>
</evidence>
<dbReference type="PANTHER" id="PTHR47939:SF5">
    <property type="entry name" value="PENTACOTRIPEPTIDE-REPEAT REGION OF PRORP DOMAIN-CONTAINING PROTEIN"/>
    <property type="match status" value="1"/>
</dbReference>
<dbReference type="PROSITE" id="PS51625">
    <property type="entry name" value="SAM_MT_TRMB"/>
    <property type="match status" value="1"/>
</dbReference>
<dbReference type="Gene3D" id="3.40.50.150">
    <property type="entry name" value="Vaccinia Virus protein VP39"/>
    <property type="match status" value="1"/>
</dbReference>
<comment type="catalytic activity">
    <reaction evidence="1">
        <text>guanosine(46) in tRNA + S-adenosyl-L-methionine = N(7)-methylguanosine(46) in tRNA + S-adenosyl-L-homocysteine</text>
        <dbReference type="Rhea" id="RHEA:42708"/>
        <dbReference type="Rhea" id="RHEA-COMP:10188"/>
        <dbReference type="Rhea" id="RHEA-COMP:10189"/>
        <dbReference type="ChEBI" id="CHEBI:57856"/>
        <dbReference type="ChEBI" id="CHEBI:59789"/>
        <dbReference type="ChEBI" id="CHEBI:74269"/>
        <dbReference type="ChEBI" id="CHEBI:74480"/>
        <dbReference type="EC" id="2.1.1.33"/>
    </reaction>
</comment>
<proteinExistence type="predicted"/>
<keyword evidence="5" id="KW-0949">S-adenosyl-L-methionine</keyword>
<evidence type="ECO:0000256" key="3">
    <source>
        <dbReference type="ARBA" id="ARBA00022603"/>
    </source>
</evidence>
<evidence type="ECO:0000313" key="10">
    <source>
        <dbReference type="EMBL" id="CAD8582421.1"/>
    </source>
</evidence>
<keyword evidence="3" id="KW-0489">Methyltransferase</keyword>
<dbReference type="InterPro" id="IPR011990">
    <property type="entry name" value="TPR-like_helical_dom_sf"/>
</dbReference>
<keyword evidence="4" id="KW-0808">Transferase</keyword>
<keyword evidence="6" id="KW-0819">tRNA processing</keyword>
<dbReference type="Pfam" id="PF01535">
    <property type="entry name" value="PPR"/>
    <property type="match status" value="1"/>
</dbReference>
<sequence>MGKRSGYKRRKPNEGERATLDGHGGKSRVMDDKDDDDDDRRGDGGSVATTTTATTHSVLETSALTALDEGMKRAVKANRKRARDAQTLLKRAMKVKDVKFFNRMIKDFGNDKQFGFAKEAFERISRAGLSPNVYSYTNMMNAAARVGELEFMRTLWDNMALNCDEQANEVTYTVLVKGEAQSGHLKHALGRVREMIACGVEPNARTYSTLLRNCVRYSDVERARECLDLMRERGAAPDATACEYYIKTMCGELLVQQTLQFMRDIQNQDGIEITAASYVALATASSLVFADEKTARNACRDARAAIDVGGWAQEDDNDDKFQQQGDDDSSAPSKSVQLFLQLRAKDALQEIDAVEKYLNDTSEERREEIAVQASSGVERASNVIFVEDAQDMNVHERNARWLARFGQRKDVRVEVCSGHGDWITTRAGRSTDVQWIGVEMRRNRVALTWMKALRLNVSTNITMMCGMAHNVLRREIPDESVQEVYVNYPDPPEWVGSSQVLVDGAFLNDVHRILKPGGYLTCVTDDSTYAMRMCRELAKVPGLFKSTEASGKPFVSGVPDDYGASYFDSMWTNGAQNDRYFIKYSKL</sequence>
<dbReference type="AlphaFoldDB" id="A0A7S0KJR5"/>
<organism evidence="10">
    <name type="scientific">Ostreococcus mediterraneus</name>
    <dbReference type="NCBI Taxonomy" id="1486918"/>
    <lineage>
        <taxon>Eukaryota</taxon>
        <taxon>Viridiplantae</taxon>
        <taxon>Chlorophyta</taxon>
        <taxon>Mamiellophyceae</taxon>
        <taxon>Mamiellales</taxon>
        <taxon>Bathycoccaceae</taxon>
        <taxon>Ostreococcus</taxon>
    </lineage>
</organism>
<name>A0A7S0KJR5_9CHLO</name>
<evidence type="ECO:0000256" key="4">
    <source>
        <dbReference type="ARBA" id="ARBA00022679"/>
    </source>
</evidence>
<dbReference type="EC" id="2.1.1.33" evidence="2"/>
<dbReference type="InterPro" id="IPR002885">
    <property type="entry name" value="PPR_rpt"/>
</dbReference>
<dbReference type="GO" id="GO:0008176">
    <property type="term" value="F:tRNA (guanine(46)-N7)-methyltransferase activity"/>
    <property type="evidence" value="ECO:0007669"/>
    <property type="project" value="UniProtKB-EC"/>
</dbReference>
<dbReference type="PANTHER" id="PTHR47939">
    <property type="entry name" value="MEMBRANE-ASSOCIATED SALT-INDUCIBLE PROTEIN-LIKE"/>
    <property type="match status" value="1"/>
</dbReference>
<gene>
    <name evidence="10" type="ORF">OMED0929_LOCUS3848</name>
</gene>
<dbReference type="InterPro" id="IPR003358">
    <property type="entry name" value="tRNA_(Gua-N-7)_MeTrfase_Trmb"/>
</dbReference>
<dbReference type="InterPro" id="IPR029063">
    <property type="entry name" value="SAM-dependent_MTases_sf"/>
</dbReference>
<feature type="region of interest" description="Disordered" evidence="9">
    <location>
        <begin position="313"/>
        <end position="332"/>
    </location>
</feature>
<evidence type="ECO:0000256" key="9">
    <source>
        <dbReference type="SAM" id="MobiDB-lite"/>
    </source>
</evidence>
<evidence type="ECO:0000256" key="5">
    <source>
        <dbReference type="ARBA" id="ARBA00022691"/>
    </source>
</evidence>
<feature type="compositionally biased region" description="Basic and acidic residues" evidence="9">
    <location>
        <begin position="12"/>
        <end position="31"/>
    </location>
</feature>
<dbReference type="NCBIfam" id="TIGR00756">
    <property type="entry name" value="PPR"/>
    <property type="match status" value="2"/>
</dbReference>
<feature type="repeat" description="PPR" evidence="8">
    <location>
        <begin position="97"/>
        <end position="131"/>
    </location>
</feature>
<reference evidence="10" key="1">
    <citation type="submission" date="2021-01" db="EMBL/GenBank/DDBJ databases">
        <authorList>
            <person name="Corre E."/>
            <person name="Pelletier E."/>
            <person name="Niang G."/>
            <person name="Scheremetjew M."/>
            <person name="Finn R."/>
            <person name="Kale V."/>
            <person name="Holt S."/>
            <person name="Cochrane G."/>
            <person name="Meng A."/>
            <person name="Brown T."/>
            <person name="Cohen L."/>
        </authorList>
    </citation>
    <scope>NUCLEOTIDE SEQUENCE</scope>
    <source>
        <strain evidence="10">Clade-D-RCC2572</strain>
    </source>
</reference>
<protein>
    <recommendedName>
        <fullName evidence="2">tRNA (guanine(46)-N(7))-methyltransferase</fullName>
        <ecNumber evidence="2">2.1.1.33</ecNumber>
    </recommendedName>
</protein>
<evidence type="ECO:0000256" key="2">
    <source>
        <dbReference type="ARBA" id="ARBA00011977"/>
    </source>
</evidence>
<dbReference type="Pfam" id="PF02390">
    <property type="entry name" value="Methyltransf_4"/>
    <property type="match status" value="1"/>
</dbReference>
<keyword evidence="7" id="KW-0677">Repeat</keyword>
<dbReference type="EMBL" id="HBEW01004615">
    <property type="protein sequence ID" value="CAD8582421.1"/>
    <property type="molecule type" value="Transcribed_RNA"/>
</dbReference>
<accession>A0A7S0KJR5</accession>
<dbReference type="SUPFAM" id="SSF53335">
    <property type="entry name" value="S-adenosyl-L-methionine-dependent methyltransferases"/>
    <property type="match status" value="1"/>
</dbReference>
<evidence type="ECO:0000256" key="6">
    <source>
        <dbReference type="ARBA" id="ARBA00022694"/>
    </source>
</evidence>
<evidence type="ECO:0000256" key="7">
    <source>
        <dbReference type="ARBA" id="ARBA00022737"/>
    </source>
</evidence>
<feature type="region of interest" description="Disordered" evidence="9">
    <location>
        <begin position="1"/>
        <end position="54"/>
    </location>
</feature>